<dbReference type="EMBL" id="JAYKXN010000007">
    <property type="protein sequence ID" value="KAK7270881.1"/>
    <property type="molecule type" value="Genomic_DNA"/>
</dbReference>
<evidence type="ECO:0000313" key="3">
    <source>
        <dbReference type="Proteomes" id="UP001359559"/>
    </source>
</evidence>
<evidence type="ECO:0000313" key="2">
    <source>
        <dbReference type="EMBL" id="KAK7270881.1"/>
    </source>
</evidence>
<proteinExistence type="predicted"/>
<keyword evidence="1" id="KW-0732">Signal</keyword>
<keyword evidence="3" id="KW-1185">Reference proteome</keyword>
<protein>
    <recommendedName>
        <fullName evidence="4">Secreted protein</fullName>
    </recommendedName>
</protein>
<organism evidence="2 3">
    <name type="scientific">Clitoria ternatea</name>
    <name type="common">Butterfly pea</name>
    <dbReference type="NCBI Taxonomy" id="43366"/>
    <lineage>
        <taxon>Eukaryota</taxon>
        <taxon>Viridiplantae</taxon>
        <taxon>Streptophyta</taxon>
        <taxon>Embryophyta</taxon>
        <taxon>Tracheophyta</taxon>
        <taxon>Spermatophyta</taxon>
        <taxon>Magnoliopsida</taxon>
        <taxon>eudicotyledons</taxon>
        <taxon>Gunneridae</taxon>
        <taxon>Pentapetalae</taxon>
        <taxon>rosids</taxon>
        <taxon>fabids</taxon>
        <taxon>Fabales</taxon>
        <taxon>Fabaceae</taxon>
        <taxon>Papilionoideae</taxon>
        <taxon>50 kb inversion clade</taxon>
        <taxon>NPAAA clade</taxon>
        <taxon>indigoferoid/millettioid clade</taxon>
        <taxon>Phaseoleae</taxon>
        <taxon>Clitoria</taxon>
    </lineage>
</organism>
<evidence type="ECO:0008006" key="4">
    <source>
        <dbReference type="Google" id="ProtNLM"/>
    </source>
</evidence>
<gene>
    <name evidence="2" type="ORF">RJT34_26379</name>
</gene>
<evidence type="ECO:0000256" key="1">
    <source>
        <dbReference type="SAM" id="SignalP"/>
    </source>
</evidence>
<dbReference type="AlphaFoldDB" id="A0AAN9IFQ3"/>
<accession>A0AAN9IFQ3</accession>
<comment type="caution">
    <text evidence="2">The sequence shown here is derived from an EMBL/GenBank/DDBJ whole genome shotgun (WGS) entry which is preliminary data.</text>
</comment>
<sequence>MRRHSPTSFVIALRVVVLVMVPSPVVSELIAEDLGPNHYLSLSSLYISTKAQPFNCSLFLIFFTQY</sequence>
<reference evidence="2 3" key="1">
    <citation type="submission" date="2024-01" db="EMBL/GenBank/DDBJ databases">
        <title>The genomes of 5 underutilized Papilionoideae crops provide insights into root nodulation and disease resistance.</title>
        <authorList>
            <person name="Yuan L."/>
        </authorList>
    </citation>
    <scope>NUCLEOTIDE SEQUENCE [LARGE SCALE GENOMIC DNA]</scope>
    <source>
        <strain evidence="2">LY-2023</strain>
        <tissue evidence="2">Leaf</tissue>
    </source>
</reference>
<feature type="chain" id="PRO_5042995052" description="Secreted protein" evidence="1">
    <location>
        <begin position="28"/>
        <end position="66"/>
    </location>
</feature>
<dbReference type="Proteomes" id="UP001359559">
    <property type="component" value="Unassembled WGS sequence"/>
</dbReference>
<feature type="signal peptide" evidence="1">
    <location>
        <begin position="1"/>
        <end position="27"/>
    </location>
</feature>
<name>A0AAN9IFQ3_CLITE</name>